<evidence type="ECO:0000313" key="3">
    <source>
        <dbReference type="EMBL" id="AUM74752.1"/>
    </source>
</evidence>
<feature type="transmembrane region" description="Helical" evidence="2">
    <location>
        <begin position="50"/>
        <end position="73"/>
    </location>
</feature>
<feature type="transmembrane region" description="Helical" evidence="2">
    <location>
        <begin position="26"/>
        <end position="44"/>
    </location>
</feature>
<name>A0A2K9MGY9_9RHOB</name>
<feature type="region of interest" description="Disordered" evidence="1">
    <location>
        <begin position="90"/>
        <end position="156"/>
    </location>
</feature>
<dbReference type="OrthoDB" id="7833467at2"/>
<dbReference type="KEGG" id="paru:CYR75_11085"/>
<organism evidence="3 4">
    <name type="scientific">Paracoccus jeotgali</name>
    <dbReference type="NCBI Taxonomy" id="2065379"/>
    <lineage>
        <taxon>Bacteria</taxon>
        <taxon>Pseudomonadati</taxon>
        <taxon>Pseudomonadota</taxon>
        <taxon>Alphaproteobacteria</taxon>
        <taxon>Rhodobacterales</taxon>
        <taxon>Paracoccaceae</taxon>
        <taxon>Paracoccus</taxon>
    </lineage>
</organism>
<evidence type="ECO:0000256" key="1">
    <source>
        <dbReference type="SAM" id="MobiDB-lite"/>
    </source>
</evidence>
<dbReference type="Proteomes" id="UP000234882">
    <property type="component" value="Chromosome"/>
</dbReference>
<dbReference type="RefSeq" id="WP_101500097.1">
    <property type="nucleotide sequence ID" value="NZ_CP025583.1"/>
</dbReference>
<evidence type="ECO:0000256" key="2">
    <source>
        <dbReference type="SAM" id="Phobius"/>
    </source>
</evidence>
<dbReference type="AlphaFoldDB" id="A0A2K9MGY9"/>
<proteinExistence type="predicted"/>
<protein>
    <submittedName>
        <fullName evidence="3">Uncharacterized protein</fullName>
    </submittedName>
</protein>
<keyword evidence="2" id="KW-0472">Membrane</keyword>
<sequence>MRPRGRGMWDSQGRFGLDMTRPGGRAVLVGAVLTLLWLLALLLFPSGSGGWGWVAGASALVPPVLIWIAVGLIRSIDALRAEAESLRALLDQHPDRPDSLGVDAPRPAPRAPAAQAAYAPAAQVVRSTPTSAPRAAAPRAIAPQTAVPAPQPVPGDPRQTSLGFDAPSAVELPPEIVIQALNFPDGPEDHSAIAALREALRDPDHARLIRSAQDVVTLLADRGIITDELPAGPTDASAWRRFADGQRGQAVSAMGAITDPAVIEAATLAMRGDDVFRDAVHHFLRLFDRGATALIPRLSDEEIVWLAETRSARAFMLLARAAGLFGAT</sequence>
<keyword evidence="4" id="KW-1185">Reference proteome</keyword>
<gene>
    <name evidence="3" type="ORF">CYR75_11085</name>
</gene>
<feature type="compositionally biased region" description="Low complexity" evidence="1">
    <location>
        <begin position="111"/>
        <end position="148"/>
    </location>
</feature>
<evidence type="ECO:0000313" key="4">
    <source>
        <dbReference type="Proteomes" id="UP000234882"/>
    </source>
</evidence>
<dbReference type="EMBL" id="CP025583">
    <property type="protein sequence ID" value="AUM74752.1"/>
    <property type="molecule type" value="Genomic_DNA"/>
</dbReference>
<accession>A0A2K9MGY9</accession>
<reference evidence="4" key="1">
    <citation type="submission" date="2017-12" db="EMBL/GenBank/DDBJ databases">
        <title>Genomic analysis of Paracoccus sp. CBA4604.</title>
        <authorList>
            <person name="Roh S.W."/>
            <person name="Kim J.Y."/>
            <person name="Kim J.S."/>
        </authorList>
    </citation>
    <scope>NUCLEOTIDE SEQUENCE [LARGE SCALE GENOMIC DNA]</scope>
    <source>
        <strain evidence="4">CBA4604</strain>
    </source>
</reference>
<keyword evidence="2" id="KW-1133">Transmembrane helix</keyword>
<keyword evidence="2" id="KW-0812">Transmembrane</keyword>